<evidence type="ECO:0000313" key="9">
    <source>
        <dbReference type="Proteomes" id="UP001139207"/>
    </source>
</evidence>
<dbReference type="Pfam" id="PF03180">
    <property type="entry name" value="Lipoprotein_9"/>
    <property type="match status" value="1"/>
</dbReference>
<evidence type="ECO:0000256" key="2">
    <source>
        <dbReference type="ARBA" id="ARBA00008973"/>
    </source>
</evidence>
<gene>
    <name evidence="8" type="ORF">MUN33_06985</name>
</gene>
<name>A0A9X1WJB9_9CORY</name>
<dbReference type="AlphaFoldDB" id="A0A9X1WJB9"/>
<dbReference type="PROSITE" id="PS51257">
    <property type="entry name" value="PROKAR_LIPOPROTEIN"/>
    <property type="match status" value="1"/>
</dbReference>
<keyword evidence="4" id="KW-0472">Membrane</keyword>
<dbReference type="PANTHER" id="PTHR30429">
    <property type="entry name" value="D-METHIONINE-BINDING LIPOPROTEIN METQ"/>
    <property type="match status" value="1"/>
</dbReference>
<comment type="subcellular location">
    <subcellularLocation>
        <location evidence="1">Membrane</location>
        <topology evidence="1">Lipid-anchor</topology>
    </subcellularLocation>
</comment>
<comment type="caution">
    <text evidence="8">The sequence shown here is derived from an EMBL/GenBank/DDBJ whole genome shotgun (WGS) entry which is preliminary data.</text>
</comment>
<keyword evidence="5" id="KW-0564">Palmitate</keyword>
<evidence type="ECO:0000256" key="7">
    <source>
        <dbReference type="SAM" id="SignalP"/>
    </source>
</evidence>
<dbReference type="RefSeq" id="WP_244804184.1">
    <property type="nucleotide sequence ID" value="NZ_JALIEA010000012.1"/>
</dbReference>
<dbReference type="GO" id="GO:0016020">
    <property type="term" value="C:membrane"/>
    <property type="evidence" value="ECO:0007669"/>
    <property type="project" value="UniProtKB-SubCell"/>
</dbReference>
<comment type="similarity">
    <text evidence="2">Belongs to the NlpA lipoprotein family.</text>
</comment>
<proteinExistence type="inferred from homology"/>
<dbReference type="Proteomes" id="UP001139207">
    <property type="component" value="Unassembled WGS sequence"/>
</dbReference>
<dbReference type="PANTHER" id="PTHR30429:SF0">
    <property type="entry name" value="METHIONINE-BINDING LIPOPROTEIN METQ"/>
    <property type="match status" value="1"/>
</dbReference>
<reference evidence="8" key="1">
    <citation type="submission" date="2022-04" db="EMBL/GenBank/DDBJ databases">
        <title>Corynebacterium kalidii LD5P10.</title>
        <authorList>
            <person name="Sun J.Q."/>
        </authorList>
    </citation>
    <scope>NUCLEOTIDE SEQUENCE</scope>
    <source>
        <strain evidence="8">LD5P10</strain>
    </source>
</reference>
<feature type="signal peptide" evidence="7">
    <location>
        <begin position="1"/>
        <end position="26"/>
    </location>
</feature>
<dbReference type="Gene3D" id="3.40.190.10">
    <property type="entry name" value="Periplasmic binding protein-like II"/>
    <property type="match status" value="2"/>
</dbReference>
<keyword evidence="6" id="KW-0449">Lipoprotein</keyword>
<evidence type="ECO:0000256" key="1">
    <source>
        <dbReference type="ARBA" id="ARBA00004635"/>
    </source>
</evidence>
<evidence type="ECO:0000256" key="6">
    <source>
        <dbReference type="ARBA" id="ARBA00023288"/>
    </source>
</evidence>
<keyword evidence="3 7" id="KW-0732">Signal</keyword>
<organism evidence="8 9">
    <name type="scientific">Corynebacterium kalidii</name>
    <dbReference type="NCBI Taxonomy" id="2931982"/>
    <lineage>
        <taxon>Bacteria</taxon>
        <taxon>Bacillati</taxon>
        <taxon>Actinomycetota</taxon>
        <taxon>Actinomycetes</taxon>
        <taxon>Mycobacteriales</taxon>
        <taxon>Corynebacteriaceae</taxon>
        <taxon>Corynebacterium</taxon>
    </lineage>
</organism>
<evidence type="ECO:0000313" key="8">
    <source>
        <dbReference type="EMBL" id="MCJ7858460.1"/>
    </source>
</evidence>
<evidence type="ECO:0000256" key="4">
    <source>
        <dbReference type="ARBA" id="ARBA00023136"/>
    </source>
</evidence>
<evidence type="ECO:0000256" key="3">
    <source>
        <dbReference type="ARBA" id="ARBA00022729"/>
    </source>
</evidence>
<sequence length="280" mass="30104">MRTIAHRVSRSVGAAAVAATLTVSLAACVDDSSQQEVGTIRVGTSPGPYSELFREGIVPILEDDGYDVTFDDYTELQQAEIALQEGSVDINVDQHTAYMEAFNRDAGADLVSITPIPTVPAGLYSSAHGSLEDVADGQTVSIPEDPSNASRAYRILAQAGWLTMKDGADDTELTAEDIADNPHDLDIRTLDSAFIPRGLDDVDWAVIPGSMAYASGVDQNLQLFQEELLPELELVAVVRSEDADSEWADDVAAAYRSGEFAEYLESRGEGGYWVVPEALK</sequence>
<protein>
    <submittedName>
        <fullName evidence="8">MetQ/NlpA family ABC transporter substrate-binding protein</fullName>
    </submittedName>
</protein>
<keyword evidence="9" id="KW-1185">Reference proteome</keyword>
<feature type="chain" id="PRO_5040763235" evidence="7">
    <location>
        <begin position="27"/>
        <end position="280"/>
    </location>
</feature>
<dbReference type="InterPro" id="IPR004872">
    <property type="entry name" value="Lipoprotein_NlpA"/>
</dbReference>
<dbReference type="EMBL" id="JALIEA010000012">
    <property type="protein sequence ID" value="MCJ7858460.1"/>
    <property type="molecule type" value="Genomic_DNA"/>
</dbReference>
<dbReference type="SUPFAM" id="SSF53850">
    <property type="entry name" value="Periplasmic binding protein-like II"/>
    <property type="match status" value="1"/>
</dbReference>
<evidence type="ECO:0000256" key="5">
    <source>
        <dbReference type="ARBA" id="ARBA00023139"/>
    </source>
</evidence>
<accession>A0A9X1WJB9</accession>